<dbReference type="HAMAP" id="MF_00074">
    <property type="entry name" value="16SrRNA_methyltr_G"/>
    <property type="match status" value="1"/>
</dbReference>
<sequence length="221" mass="24806">MESVRDNNTERIRQQCAEKGLLLHDVQLRQLEEYADLLESKNKTLNLVSRKEKAPLLIRHIFHSLLIGLYHRFKPGEKVLDIGTGGGLPGIPLAIAFPETSFLLIDATGKKINACREMIQRIGLKNVHAKKERAEELKGVAFHTVLSRQVAPLRNLCRYAEKLLLPGGSLICLKGGYLEKEIEEALDRAQKNNGFPADVSLLPIDHFDACFENKYIVIANS</sequence>
<dbReference type="InterPro" id="IPR003682">
    <property type="entry name" value="rRNA_ssu_MeTfrase_G"/>
</dbReference>
<dbReference type="AlphaFoldDB" id="A0A317T7R7"/>
<feature type="binding site" evidence="6">
    <location>
        <position position="83"/>
    </location>
    <ligand>
        <name>S-adenosyl-L-methionine</name>
        <dbReference type="ChEBI" id="CHEBI:59789"/>
    </ligand>
</feature>
<evidence type="ECO:0000313" key="7">
    <source>
        <dbReference type="EMBL" id="PWW82789.1"/>
    </source>
</evidence>
<keyword evidence="3 6" id="KW-0489">Methyltransferase</keyword>
<evidence type="ECO:0000256" key="1">
    <source>
        <dbReference type="ARBA" id="ARBA00022490"/>
    </source>
</evidence>
<keyword evidence="8" id="KW-1185">Reference proteome</keyword>
<feature type="binding site" evidence="6">
    <location>
        <begin position="106"/>
        <end position="108"/>
    </location>
    <ligand>
        <name>S-adenosyl-L-methionine</name>
        <dbReference type="ChEBI" id="CHEBI:59789"/>
    </ligand>
</feature>
<dbReference type="SUPFAM" id="SSF53335">
    <property type="entry name" value="S-adenosyl-L-methionine-dependent methyltransferases"/>
    <property type="match status" value="1"/>
</dbReference>
<dbReference type="RefSeq" id="WP_110022507.1">
    <property type="nucleotide sequence ID" value="NZ_PDNZ01000002.1"/>
</dbReference>
<proteinExistence type="inferred from homology"/>
<dbReference type="Pfam" id="PF02527">
    <property type="entry name" value="GidB"/>
    <property type="match status" value="1"/>
</dbReference>
<organism evidence="7 8">
    <name type="scientific">Prosthecochloris marina</name>
    <dbReference type="NCBI Taxonomy" id="2017681"/>
    <lineage>
        <taxon>Bacteria</taxon>
        <taxon>Pseudomonadati</taxon>
        <taxon>Chlorobiota</taxon>
        <taxon>Chlorobiia</taxon>
        <taxon>Chlorobiales</taxon>
        <taxon>Chlorobiaceae</taxon>
        <taxon>Prosthecochloris</taxon>
    </lineage>
</organism>
<evidence type="ECO:0000256" key="4">
    <source>
        <dbReference type="ARBA" id="ARBA00022679"/>
    </source>
</evidence>
<dbReference type="NCBIfam" id="TIGR00138">
    <property type="entry name" value="rsmG_gidB"/>
    <property type="match status" value="1"/>
</dbReference>
<evidence type="ECO:0000256" key="2">
    <source>
        <dbReference type="ARBA" id="ARBA00022552"/>
    </source>
</evidence>
<keyword evidence="4 6" id="KW-0808">Transferase</keyword>
<accession>A0A317T7R7</accession>
<comment type="subcellular location">
    <subcellularLocation>
        <location evidence="6">Cytoplasm</location>
    </subcellularLocation>
</comment>
<reference evidence="8" key="1">
    <citation type="submission" date="2017-10" db="EMBL/GenBank/DDBJ databases">
        <authorList>
            <person name="Gaisin V.A."/>
            <person name="Rysina M.S."/>
            <person name="Grouzdev D.S."/>
        </authorList>
    </citation>
    <scope>NUCLEOTIDE SEQUENCE [LARGE SCALE GENOMIC DNA]</scope>
    <source>
        <strain evidence="8">V1</strain>
    </source>
</reference>
<keyword evidence="2 6" id="KW-0698">rRNA processing</keyword>
<evidence type="ECO:0000256" key="6">
    <source>
        <dbReference type="HAMAP-Rule" id="MF_00074"/>
    </source>
</evidence>
<evidence type="ECO:0000313" key="8">
    <source>
        <dbReference type="Proteomes" id="UP000246278"/>
    </source>
</evidence>
<comment type="function">
    <text evidence="6">Specifically methylates the N7 position of a guanine in 16S rRNA.</text>
</comment>
<gene>
    <name evidence="6" type="primary">rsmG</name>
    <name evidence="7" type="ORF">CR164_03360</name>
</gene>
<dbReference type="EC" id="2.1.1.-" evidence="6"/>
<comment type="caution">
    <text evidence="7">The sequence shown here is derived from an EMBL/GenBank/DDBJ whole genome shotgun (WGS) entry which is preliminary data.</text>
</comment>
<comment type="similarity">
    <text evidence="6">Belongs to the methyltransferase superfamily. RNA methyltransferase RsmG family.</text>
</comment>
<evidence type="ECO:0000256" key="5">
    <source>
        <dbReference type="ARBA" id="ARBA00022691"/>
    </source>
</evidence>
<dbReference type="Gene3D" id="3.40.50.150">
    <property type="entry name" value="Vaccinia Virus protein VP39"/>
    <property type="match status" value="1"/>
</dbReference>
<dbReference type="CDD" id="cd02440">
    <property type="entry name" value="AdoMet_MTases"/>
    <property type="match status" value="1"/>
</dbReference>
<evidence type="ECO:0000256" key="3">
    <source>
        <dbReference type="ARBA" id="ARBA00022603"/>
    </source>
</evidence>
<dbReference type="Proteomes" id="UP000246278">
    <property type="component" value="Unassembled WGS sequence"/>
</dbReference>
<feature type="binding site" evidence="6">
    <location>
        <position position="148"/>
    </location>
    <ligand>
        <name>S-adenosyl-L-methionine</name>
        <dbReference type="ChEBI" id="CHEBI:59789"/>
    </ligand>
</feature>
<feature type="binding site" evidence="6">
    <location>
        <begin position="134"/>
        <end position="135"/>
    </location>
    <ligand>
        <name>S-adenosyl-L-methionine</name>
        <dbReference type="ChEBI" id="CHEBI:59789"/>
    </ligand>
</feature>
<dbReference type="EMBL" id="PDNZ01000002">
    <property type="protein sequence ID" value="PWW82789.1"/>
    <property type="molecule type" value="Genomic_DNA"/>
</dbReference>
<name>A0A317T7R7_9CHLB</name>
<dbReference type="OrthoDB" id="9808773at2"/>
<dbReference type="GO" id="GO:0005829">
    <property type="term" value="C:cytosol"/>
    <property type="evidence" value="ECO:0007669"/>
    <property type="project" value="TreeGrafter"/>
</dbReference>
<protein>
    <recommendedName>
        <fullName evidence="6">Ribosomal RNA small subunit methyltransferase G</fullName>
        <ecNumber evidence="6">2.1.1.-</ecNumber>
    </recommendedName>
    <alternativeName>
        <fullName evidence="6">16S rRNA 7-methylguanosine methyltransferase</fullName>
        <shortName evidence="6">16S rRNA m7G methyltransferase</shortName>
    </alternativeName>
</protein>
<dbReference type="PANTHER" id="PTHR31760">
    <property type="entry name" value="S-ADENOSYL-L-METHIONINE-DEPENDENT METHYLTRANSFERASES SUPERFAMILY PROTEIN"/>
    <property type="match status" value="1"/>
</dbReference>
<dbReference type="GO" id="GO:0070043">
    <property type="term" value="F:rRNA (guanine-N7-)-methyltransferase activity"/>
    <property type="evidence" value="ECO:0007669"/>
    <property type="project" value="UniProtKB-UniRule"/>
</dbReference>
<keyword evidence="1 6" id="KW-0963">Cytoplasm</keyword>
<dbReference type="PANTHER" id="PTHR31760:SF0">
    <property type="entry name" value="S-ADENOSYL-L-METHIONINE-DEPENDENT METHYLTRANSFERASES SUPERFAMILY PROTEIN"/>
    <property type="match status" value="1"/>
</dbReference>
<keyword evidence="5 6" id="KW-0949">S-adenosyl-L-methionine</keyword>
<dbReference type="InterPro" id="IPR029063">
    <property type="entry name" value="SAM-dependent_MTases_sf"/>
</dbReference>
<dbReference type="PIRSF" id="PIRSF003078">
    <property type="entry name" value="GidB"/>
    <property type="match status" value="1"/>
</dbReference>
<feature type="binding site" evidence="6">
    <location>
        <position position="88"/>
    </location>
    <ligand>
        <name>S-adenosyl-L-methionine</name>
        <dbReference type="ChEBI" id="CHEBI:59789"/>
    </ligand>
</feature>